<reference evidence="2" key="1">
    <citation type="journal article" date="2023" name="Nat. Plants">
        <title>Single-cell RNA sequencing provides a high-resolution roadmap for understanding the multicellular compartmentation of specialized metabolism.</title>
        <authorList>
            <person name="Sun S."/>
            <person name="Shen X."/>
            <person name="Li Y."/>
            <person name="Li Y."/>
            <person name="Wang S."/>
            <person name="Li R."/>
            <person name="Zhang H."/>
            <person name="Shen G."/>
            <person name="Guo B."/>
            <person name="Wei J."/>
            <person name="Xu J."/>
            <person name="St-Pierre B."/>
            <person name="Chen S."/>
            <person name="Sun C."/>
        </authorList>
    </citation>
    <scope>NUCLEOTIDE SEQUENCE [LARGE SCALE GENOMIC DNA]</scope>
</reference>
<dbReference type="Proteomes" id="UP001060085">
    <property type="component" value="Linkage Group LG08"/>
</dbReference>
<protein>
    <submittedName>
        <fullName evidence="1">Uncharacterized protein</fullName>
    </submittedName>
</protein>
<dbReference type="EMBL" id="CM044708">
    <property type="protein sequence ID" value="KAI5649453.1"/>
    <property type="molecule type" value="Genomic_DNA"/>
</dbReference>
<evidence type="ECO:0000313" key="2">
    <source>
        <dbReference type="Proteomes" id="UP001060085"/>
    </source>
</evidence>
<proteinExistence type="predicted"/>
<name>A0ACB9ZPT2_CATRO</name>
<accession>A0ACB9ZPT2</accession>
<organism evidence="1 2">
    <name type="scientific">Catharanthus roseus</name>
    <name type="common">Madagascar periwinkle</name>
    <name type="synonym">Vinca rosea</name>
    <dbReference type="NCBI Taxonomy" id="4058"/>
    <lineage>
        <taxon>Eukaryota</taxon>
        <taxon>Viridiplantae</taxon>
        <taxon>Streptophyta</taxon>
        <taxon>Embryophyta</taxon>
        <taxon>Tracheophyta</taxon>
        <taxon>Spermatophyta</taxon>
        <taxon>Magnoliopsida</taxon>
        <taxon>eudicotyledons</taxon>
        <taxon>Gunneridae</taxon>
        <taxon>Pentapetalae</taxon>
        <taxon>asterids</taxon>
        <taxon>lamiids</taxon>
        <taxon>Gentianales</taxon>
        <taxon>Apocynaceae</taxon>
        <taxon>Rauvolfioideae</taxon>
        <taxon>Vinceae</taxon>
        <taxon>Catharanthinae</taxon>
        <taxon>Catharanthus</taxon>
    </lineage>
</organism>
<comment type="caution">
    <text evidence="1">The sequence shown here is derived from an EMBL/GenBank/DDBJ whole genome shotgun (WGS) entry which is preliminary data.</text>
</comment>
<sequence length="422" mass="47364">MVFGAASSSLSSSFSLLMNNSVQGINGLSSRSLAPSMVSMKKMMTIRCGKSGQYLSTPEKDSKAEIIDFDKSKVGVKGLVDAGLKKLPSIFIHDTIKEENIKSQKSEPSKHQVPIIDIGVDGATEDPAFRAEIINKIRHACEKWGFFQIVNHGIPDHVMERTIEATTKFHEQDPEVKKQFYSRDTTRRVIFNSNFFLYNTSAATWKDTFLCKMAPVQPGWEELPEMLSVMEEYGKNLQRVGHILYELLSESLGLDKDYLRNMGAAEGLYIKGHYSPPCPEPELTLGSVTHTDFGFLTLILQNEIGGLQVLYDNEYVDVPPIPGSLTINLGDMFQICTNDRYKSVYHRAVAKDVGPRINVASFIRPSYGEGFTSRLYGPIKELISEENSQVYREVTMDEYIAYYTSKGLDGYAALPHFKVENQ</sequence>
<gene>
    <name evidence="1" type="ORF">M9H77_35458</name>
</gene>
<evidence type="ECO:0000313" key="1">
    <source>
        <dbReference type="EMBL" id="KAI5649453.1"/>
    </source>
</evidence>
<keyword evidence="2" id="KW-1185">Reference proteome</keyword>